<dbReference type="PANTHER" id="PTHR34582">
    <property type="entry name" value="UPF0702 TRANSMEMBRANE PROTEIN YCAP"/>
    <property type="match status" value="1"/>
</dbReference>
<dbReference type="HOGENOM" id="CLU_077149_3_2_5"/>
<dbReference type="EMBL" id="CP006912">
    <property type="protein sequence ID" value="AHB48885.1"/>
    <property type="molecule type" value="Genomic_DNA"/>
</dbReference>
<evidence type="ECO:0000256" key="6">
    <source>
        <dbReference type="ARBA" id="ARBA00023136"/>
    </source>
</evidence>
<keyword evidence="4 7" id="KW-0812">Transmembrane</keyword>
<reference evidence="9 10" key="1">
    <citation type="journal article" date="2014" name="Genome Announc.">
        <title>Complete Genome Sequence of Hyphomicrobium nitrativorans Strain NL23, a Denitrifying Bacterium Isolated from Biofilm of a Methanol-Fed Denitrification System Treating Seawater at the Montreal Biodome.</title>
        <authorList>
            <person name="Martineau C."/>
            <person name="Villeneuve C."/>
            <person name="Mauffrey F."/>
            <person name="Villemur R."/>
        </authorList>
    </citation>
    <scope>NUCLEOTIDE SEQUENCE [LARGE SCALE GENOMIC DNA]</scope>
    <source>
        <strain evidence="9">NL23</strain>
    </source>
</reference>
<accession>V5SFS8</accession>
<evidence type="ECO:0000256" key="1">
    <source>
        <dbReference type="ARBA" id="ARBA00004651"/>
    </source>
</evidence>
<dbReference type="Proteomes" id="UP000018542">
    <property type="component" value="Chromosome"/>
</dbReference>
<dbReference type="GO" id="GO:0005886">
    <property type="term" value="C:plasma membrane"/>
    <property type="evidence" value="ECO:0007669"/>
    <property type="project" value="UniProtKB-SubCell"/>
</dbReference>
<comment type="subcellular location">
    <subcellularLocation>
        <location evidence="1">Cell membrane</location>
        <topology evidence="1">Multi-pass membrane protein</topology>
    </subcellularLocation>
</comment>
<sequence>MESLLAVDWTGMFVPNLGLLEVVLRGSLIYLALFVILRFMARRQAGRLGPADLLVIVLIADAAQNGLGDYSSVSEGVVLVLTIVAWEYTIDWAAWRFPKLRPILTTPSVKIVENGAVIDEAMRREMLTGEELMSQLRQNGVERLEEVRVARLEGDGRLSVLKRTSA</sequence>
<dbReference type="AlphaFoldDB" id="V5SFS8"/>
<dbReference type="PATRIC" id="fig|1029756.8.peg.2386"/>
<dbReference type="STRING" id="1029756.W911_11490"/>
<comment type="similarity">
    <text evidence="2">Belongs to the UPF0702 family.</text>
</comment>
<dbReference type="PANTHER" id="PTHR34582:SF6">
    <property type="entry name" value="UPF0702 TRANSMEMBRANE PROTEIN YCAP"/>
    <property type="match status" value="1"/>
</dbReference>
<evidence type="ECO:0000256" key="7">
    <source>
        <dbReference type="SAM" id="Phobius"/>
    </source>
</evidence>
<evidence type="ECO:0000259" key="8">
    <source>
        <dbReference type="Pfam" id="PF04239"/>
    </source>
</evidence>
<evidence type="ECO:0000256" key="3">
    <source>
        <dbReference type="ARBA" id="ARBA00022475"/>
    </source>
</evidence>
<dbReference type="Pfam" id="PF04239">
    <property type="entry name" value="DUF421"/>
    <property type="match status" value="1"/>
</dbReference>
<dbReference type="RefSeq" id="WP_023787643.1">
    <property type="nucleotide sequence ID" value="NC_022997.1"/>
</dbReference>
<feature type="transmembrane region" description="Helical" evidence="7">
    <location>
        <begin position="22"/>
        <end position="41"/>
    </location>
</feature>
<proteinExistence type="inferred from homology"/>
<keyword evidence="5 7" id="KW-1133">Transmembrane helix</keyword>
<keyword evidence="10" id="KW-1185">Reference proteome</keyword>
<dbReference type="Gene3D" id="3.30.240.20">
    <property type="entry name" value="bsu07140 like domains"/>
    <property type="match status" value="1"/>
</dbReference>
<dbReference type="InterPro" id="IPR007353">
    <property type="entry name" value="DUF421"/>
</dbReference>
<evidence type="ECO:0000256" key="2">
    <source>
        <dbReference type="ARBA" id="ARBA00006448"/>
    </source>
</evidence>
<evidence type="ECO:0000256" key="4">
    <source>
        <dbReference type="ARBA" id="ARBA00022692"/>
    </source>
</evidence>
<evidence type="ECO:0000313" key="9">
    <source>
        <dbReference type="EMBL" id="AHB48885.1"/>
    </source>
</evidence>
<dbReference type="KEGG" id="hni:W911_11490"/>
<organism evidence="9 10">
    <name type="scientific">Hyphomicrobium nitrativorans NL23</name>
    <dbReference type="NCBI Taxonomy" id="1029756"/>
    <lineage>
        <taxon>Bacteria</taxon>
        <taxon>Pseudomonadati</taxon>
        <taxon>Pseudomonadota</taxon>
        <taxon>Alphaproteobacteria</taxon>
        <taxon>Hyphomicrobiales</taxon>
        <taxon>Hyphomicrobiaceae</taxon>
        <taxon>Hyphomicrobium</taxon>
    </lineage>
</organism>
<gene>
    <name evidence="9" type="ORF">W911_11490</name>
</gene>
<dbReference type="OrthoDB" id="9793799at2"/>
<dbReference type="InterPro" id="IPR023090">
    <property type="entry name" value="UPF0702_alpha/beta_dom_sf"/>
</dbReference>
<feature type="domain" description="YetF C-terminal" evidence="8">
    <location>
        <begin position="97"/>
        <end position="164"/>
    </location>
</feature>
<protein>
    <recommendedName>
        <fullName evidence="8">YetF C-terminal domain-containing protein</fullName>
    </recommendedName>
</protein>
<keyword evidence="6 7" id="KW-0472">Membrane</keyword>
<keyword evidence="3" id="KW-1003">Cell membrane</keyword>
<evidence type="ECO:0000256" key="5">
    <source>
        <dbReference type="ARBA" id="ARBA00022989"/>
    </source>
</evidence>
<name>V5SFS8_9HYPH</name>
<evidence type="ECO:0000313" key="10">
    <source>
        <dbReference type="Proteomes" id="UP000018542"/>
    </source>
</evidence>